<dbReference type="Gene3D" id="3.20.20.370">
    <property type="entry name" value="Glycoside hydrolase/deacetylase"/>
    <property type="match status" value="1"/>
</dbReference>
<feature type="domain" description="NodB homology" evidence="3">
    <location>
        <begin position="57"/>
        <end position="238"/>
    </location>
</feature>
<accession>A0A8S0W7V0</accession>
<reference evidence="5" key="1">
    <citation type="submission" date="2014-11" db="EMBL/GenBank/DDBJ databases">
        <authorList>
            <person name="Hornung B.V."/>
        </authorList>
    </citation>
    <scope>NUCLEOTIDE SEQUENCE</scope>
    <source>
        <strain evidence="5">INE</strain>
    </source>
</reference>
<dbReference type="PANTHER" id="PTHR10587">
    <property type="entry name" value="GLYCOSYL TRANSFERASE-RELATED"/>
    <property type="match status" value="1"/>
</dbReference>
<dbReference type="GO" id="GO:0016020">
    <property type="term" value="C:membrane"/>
    <property type="evidence" value="ECO:0007669"/>
    <property type="project" value="TreeGrafter"/>
</dbReference>
<dbReference type="AlphaFoldDB" id="A0A8S0W7V0"/>
<dbReference type="GO" id="GO:0005975">
    <property type="term" value="P:carbohydrate metabolic process"/>
    <property type="evidence" value="ECO:0007669"/>
    <property type="project" value="InterPro"/>
</dbReference>
<keyword evidence="1" id="KW-0479">Metal-binding</keyword>
<dbReference type="GO" id="GO:0046872">
    <property type="term" value="F:metal ion binding"/>
    <property type="evidence" value="ECO:0007669"/>
    <property type="project" value="UniProtKB-KW"/>
</dbReference>
<keyword evidence="2 4" id="KW-0378">Hydrolase</keyword>
<dbReference type="CDD" id="cd10917">
    <property type="entry name" value="CE4_NodB_like_6s_7s"/>
    <property type="match status" value="1"/>
</dbReference>
<protein>
    <submittedName>
        <fullName evidence="4">Glycoside hydrolase/deacetylase, beta/alpha-barrel</fullName>
        <ecNumber evidence="4">3.5.-.-</ecNumber>
    </submittedName>
    <submittedName>
        <fullName evidence="5">Polysaccharide deacetylase sporulation protein PdaB</fullName>
    </submittedName>
</protein>
<name>A0A8S0W7V0_9FIRM</name>
<dbReference type="GO" id="GO:0016810">
    <property type="term" value="F:hydrolase activity, acting on carbon-nitrogen (but not peptide) bonds"/>
    <property type="evidence" value="ECO:0007669"/>
    <property type="project" value="InterPro"/>
</dbReference>
<dbReference type="EMBL" id="LR746496">
    <property type="protein sequence ID" value="CAA7601159.1"/>
    <property type="molecule type" value="Genomic_DNA"/>
</dbReference>
<dbReference type="KEGG" id="aacx:DEACI_1812"/>
<dbReference type="Pfam" id="PF01522">
    <property type="entry name" value="Polysacc_deac_1"/>
    <property type="match status" value="1"/>
</dbReference>
<evidence type="ECO:0000313" key="6">
    <source>
        <dbReference type="Proteomes" id="UP001071230"/>
    </source>
</evidence>
<organism evidence="4">
    <name type="scientific">Acididesulfobacillus acetoxydans</name>
    <dbReference type="NCBI Taxonomy" id="1561005"/>
    <lineage>
        <taxon>Bacteria</taxon>
        <taxon>Bacillati</taxon>
        <taxon>Bacillota</taxon>
        <taxon>Clostridia</taxon>
        <taxon>Eubacteriales</taxon>
        <taxon>Peptococcaceae</taxon>
        <taxon>Acididesulfobacillus</taxon>
    </lineage>
</organism>
<proteinExistence type="predicted"/>
<gene>
    <name evidence="4" type="ORF">DEACI_1812</name>
    <name evidence="5" type="ORF">DEACI_3040</name>
</gene>
<dbReference type="EC" id="3.5.-.-" evidence="4"/>
<dbReference type="PANTHER" id="PTHR10587:SF133">
    <property type="entry name" value="CHITIN DEACETYLASE 1-RELATED"/>
    <property type="match status" value="1"/>
</dbReference>
<dbReference type="SUPFAM" id="SSF88713">
    <property type="entry name" value="Glycoside hydrolase/deacetylase"/>
    <property type="match status" value="1"/>
</dbReference>
<evidence type="ECO:0000259" key="3">
    <source>
        <dbReference type="PROSITE" id="PS51677"/>
    </source>
</evidence>
<dbReference type="PROSITE" id="PS51677">
    <property type="entry name" value="NODB"/>
    <property type="match status" value="1"/>
</dbReference>
<sequence length="257" mass="28556">MKRYVVLLAFVAGLLGVSFLVGRPHLGEAGEGMSGSRKITTPSSVQDVLVEVPTEKKSVALTFDDGPDISTESLLAVLRKYHVKATFFVVGDNCRLYPDVLKRMAAEGHEIENHTYTHLRFRGKTLQQIATEIDKTNRVIQQITGRVPEFFRPPGGTINEKILQAAQEANLRVVLWTPPEDSKDWCNPGVGNIIRNVVRHIKRGSIILMHDGGGPRQQTVQSLPTIIETLEKEGYRFVTVKELLNSEVKTLQPLPGP</sequence>
<dbReference type="EMBL" id="CDGJ01000082">
    <property type="protein sequence ID" value="CEJ08562.1"/>
    <property type="molecule type" value="Genomic_DNA"/>
</dbReference>
<evidence type="ECO:0000256" key="1">
    <source>
        <dbReference type="ARBA" id="ARBA00022723"/>
    </source>
</evidence>
<dbReference type="InterPro" id="IPR002509">
    <property type="entry name" value="NODB_dom"/>
</dbReference>
<reference evidence="4" key="2">
    <citation type="submission" date="2020-01" db="EMBL/GenBank/DDBJ databases">
        <authorList>
            <person name="Hornung B."/>
        </authorList>
    </citation>
    <scope>NUCLEOTIDE SEQUENCE</scope>
    <source>
        <strain evidence="4">PacBioINE</strain>
    </source>
</reference>
<dbReference type="InterPro" id="IPR050248">
    <property type="entry name" value="Polysacc_deacetylase_ArnD"/>
</dbReference>
<dbReference type="Proteomes" id="UP001071230">
    <property type="component" value="Unassembled WGS sequence"/>
</dbReference>
<dbReference type="RefSeq" id="WP_240984722.1">
    <property type="nucleotide sequence ID" value="NZ_CDGJ01000082.1"/>
</dbReference>
<dbReference type="Proteomes" id="UP000836597">
    <property type="component" value="Chromosome"/>
</dbReference>
<evidence type="ECO:0000256" key="2">
    <source>
        <dbReference type="ARBA" id="ARBA00022801"/>
    </source>
</evidence>
<keyword evidence="6" id="KW-1185">Reference proteome</keyword>
<dbReference type="InterPro" id="IPR011330">
    <property type="entry name" value="Glyco_hydro/deAcase_b/a-brl"/>
</dbReference>
<evidence type="ECO:0000313" key="5">
    <source>
        <dbReference type="EMBL" id="CEJ08562.1"/>
    </source>
</evidence>
<evidence type="ECO:0000313" key="4">
    <source>
        <dbReference type="EMBL" id="CAA7601159.1"/>
    </source>
</evidence>